<proteinExistence type="predicted"/>
<evidence type="ECO:0000313" key="1">
    <source>
        <dbReference type="Proteomes" id="UP000038045"/>
    </source>
</evidence>
<dbReference type="WBParaSite" id="PTRK_0001077050.1">
    <property type="protein sequence ID" value="PTRK_0001077050.1"/>
    <property type="gene ID" value="PTRK_0001077050"/>
</dbReference>
<evidence type="ECO:0000313" key="2">
    <source>
        <dbReference type="WBParaSite" id="PTRK_0001077050.1"/>
    </source>
</evidence>
<accession>A0A0N4ZQH3</accession>
<dbReference type="AlphaFoldDB" id="A0A0N4ZQH3"/>
<dbReference type="Proteomes" id="UP000038045">
    <property type="component" value="Unplaced"/>
</dbReference>
<name>A0A0N4ZQH3_PARTI</name>
<protein>
    <submittedName>
        <fullName evidence="2">Glyco_trans_2-like domain-containing protein</fullName>
    </submittedName>
</protein>
<organism evidence="1 2">
    <name type="scientific">Parastrongyloides trichosuri</name>
    <name type="common">Possum-specific nematode worm</name>
    <dbReference type="NCBI Taxonomy" id="131310"/>
    <lineage>
        <taxon>Eukaryota</taxon>
        <taxon>Metazoa</taxon>
        <taxon>Ecdysozoa</taxon>
        <taxon>Nematoda</taxon>
        <taxon>Chromadorea</taxon>
        <taxon>Rhabditida</taxon>
        <taxon>Tylenchina</taxon>
        <taxon>Panagrolaimomorpha</taxon>
        <taxon>Strongyloidoidea</taxon>
        <taxon>Strongyloididae</taxon>
        <taxon>Parastrongyloides</taxon>
    </lineage>
</organism>
<keyword evidence="1" id="KW-1185">Reference proteome</keyword>
<sequence length="98" mass="11282">MHKNMMLQGKMDKNFKNLILLFEYSLEHKLLKIINCWYNNDVNIIVGDTTKKYSEIIEKYSGKYITSPDKPKAFAGNKAYPFNIIVVNNANIASPILP</sequence>
<reference evidence="2" key="1">
    <citation type="submission" date="2017-02" db="UniProtKB">
        <authorList>
            <consortium name="WormBaseParasite"/>
        </authorList>
    </citation>
    <scope>IDENTIFICATION</scope>
</reference>